<name>A0A7I4YCY3_HAECO</name>
<dbReference type="Proteomes" id="UP000025227">
    <property type="component" value="Unplaced"/>
</dbReference>
<dbReference type="OrthoDB" id="10057701at2759"/>
<evidence type="ECO:0000313" key="3">
    <source>
        <dbReference type="WBParaSite" id="HCON_00083550-00001"/>
    </source>
</evidence>
<reference evidence="3" key="1">
    <citation type="submission" date="2020-12" db="UniProtKB">
        <authorList>
            <consortium name="WormBaseParasite"/>
        </authorList>
    </citation>
    <scope>IDENTIFICATION</scope>
    <source>
        <strain evidence="3">MHco3</strain>
    </source>
</reference>
<evidence type="ECO:0000313" key="2">
    <source>
        <dbReference type="Proteomes" id="UP000025227"/>
    </source>
</evidence>
<feature type="signal peptide" evidence="1">
    <location>
        <begin position="1"/>
        <end position="17"/>
    </location>
</feature>
<organism evidence="2 3">
    <name type="scientific">Haemonchus contortus</name>
    <name type="common">Barber pole worm</name>
    <dbReference type="NCBI Taxonomy" id="6289"/>
    <lineage>
        <taxon>Eukaryota</taxon>
        <taxon>Metazoa</taxon>
        <taxon>Ecdysozoa</taxon>
        <taxon>Nematoda</taxon>
        <taxon>Chromadorea</taxon>
        <taxon>Rhabditida</taxon>
        <taxon>Rhabditina</taxon>
        <taxon>Rhabditomorpha</taxon>
        <taxon>Strongyloidea</taxon>
        <taxon>Trichostrongylidae</taxon>
        <taxon>Haemonchus</taxon>
    </lineage>
</organism>
<feature type="chain" id="PRO_5029561266" evidence="1">
    <location>
        <begin position="18"/>
        <end position="242"/>
    </location>
</feature>
<sequence length="242" mass="27249">MLFIFAVLSSVVAFVVAQGESSPLPDDAKEALQYINGANNENILWDESLAQYARKWVDTPNIVEVDVAIKGKKCFKKTDGRSWFNKVVAGFEYQINDKWDEYDFMIANGYSHCQVIADKISAEIRQCIARADLADSVVLMNLPGDNIKRQLIRNRLYDRACSSENCVICPFGKVGECTQRGTVYQLRCSVCDEIYIGETGRMLGIRVKEHLAGKRRGSLLTPLGRHRLEGHQGNDFDIECKS</sequence>
<dbReference type="AlphaFoldDB" id="A0A7I4YCY3"/>
<protein>
    <submittedName>
        <fullName evidence="3">Kazal-like domain-containing protein</fullName>
    </submittedName>
</protein>
<evidence type="ECO:0000256" key="1">
    <source>
        <dbReference type="SAM" id="SignalP"/>
    </source>
</evidence>
<keyword evidence="2" id="KW-1185">Reference proteome</keyword>
<accession>A0A7I4YCY3</accession>
<keyword evidence="1" id="KW-0732">Signal</keyword>
<proteinExistence type="predicted"/>
<dbReference type="WBParaSite" id="HCON_00083550-00001">
    <property type="protein sequence ID" value="HCON_00083550-00001"/>
    <property type="gene ID" value="HCON_00083550"/>
</dbReference>